<reference evidence="3" key="1">
    <citation type="submission" date="2020-01" db="EMBL/GenBank/DDBJ databases">
        <authorList>
            <consortium name="DOE Joint Genome Institute"/>
            <person name="Haridas S."/>
            <person name="Albert R."/>
            <person name="Binder M."/>
            <person name="Bloem J."/>
            <person name="Labutti K."/>
            <person name="Salamov A."/>
            <person name="Andreopoulos B."/>
            <person name="Baker S.E."/>
            <person name="Barry K."/>
            <person name="Bills G."/>
            <person name="Bluhm B.H."/>
            <person name="Cannon C."/>
            <person name="Castanera R."/>
            <person name="Culley D.E."/>
            <person name="Daum C."/>
            <person name="Ezra D."/>
            <person name="Gonzalez J.B."/>
            <person name="Henrissat B."/>
            <person name="Kuo A."/>
            <person name="Liang C."/>
            <person name="Lipzen A."/>
            <person name="Lutzoni F."/>
            <person name="Magnuson J."/>
            <person name="Mondo S."/>
            <person name="Nolan M."/>
            <person name="Ohm R."/>
            <person name="Pangilinan J."/>
            <person name="Park H.-J."/>
            <person name="Ramirez L."/>
            <person name="Alfaro M."/>
            <person name="Sun H."/>
            <person name="Tritt A."/>
            <person name="Yoshinaga Y."/>
            <person name="Zwiers L.-H."/>
            <person name="Turgeon B.G."/>
            <person name="Goodwin S.B."/>
            <person name="Spatafora J.W."/>
            <person name="Crous P.W."/>
            <person name="Grigoriev I.V."/>
        </authorList>
    </citation>
    <scope>NUCLEOTIDE SEQUENCE</scope>
    <source>
        <strain evidence="3">CBS 342.82</strain>
    </source>
</reference>
<feature type="region of interest" description="Disordered" evidence="1">
    <location>
        <begin position="378"/>
        <end position="397"/>
    </location>
</feature>
<dbReference type="GeneID" id="54357171"/>
<dbReference type="RefSeq" id="XP_033461018.1">
    <property type="nucleotide sequence ID" value="XM_033599372.1"/>
</dbReference>
<accession>A0A6J3MAX6</accession>
<protein>
    <submittedName>
        <fullName evidence="3">Uncharacterized protein</fullName>
    </submittedName>
</protein>
<reference evidence="3" key="2">
    <citation type="submission" date="2020-04" db="EMBL/GenBank/DDBJ databases">
        <authorList>
            <consortium name="NCBI Genome Project"/>
        </authorList>
    </citation>
    <scope>NUCLEOTIDE SEQUENCE</scope>
    <source>
        <strain evidence="3">CBS 342.82</strain>
    </source>
</reference>
<name>A0A6J3MAX6_9PEZI</name>
<organism evidence="3">
    <name type="scientific">Dissoconium aciculare CBS 342.82</name>
    <dbReference type="NCBI Taxonomy" id="1314786"/>
    <lineage>
        <taxon>Eukaryota</taxon>
        <taxon>Fungi</taxon>
        <taxon>Dikarya</taxon>
        <taxon>Ascomycota</taxon>
        <taxon>Pezizomycotina</taxon>
        <taxon>Dothideomycetes</taxon>
        <taxon>Dothideomycetidae</taxon>
        <taxon>Mycosphaerellales</taxon>
        <taxon>Dissoconiaceae</taxon>
        <taxon>Dissoconium</taxon>
    </lineage>
</organism>
<keyword evidence="2" id="KW-1185">Reference proteome</keyword>
<dbReference type="AlphaFoldDB" id="A0A6J3MAX6"/>
<evidence type="ECO:0000313" key="3">
    <source>
        <dbReference type="RefSeq" id="XP_033461018.1"/>
    </source>
</evidence>
<feature type="compositionally biased region" description="Acidic residues" evidence="1">
    <location>
        <begin position="379"/>
        <end position="397"/>
    </location>
</feature>
<gene>
    <name evidence="3" type="ORF">K489DRAFT_170492</name>
</gene>
<evidence type="ECO:0000256" key="1">
    <source>
        <dbReference type="SAM" id="MobiDB-lite"/>
    </source>
</evidence>
<reference evidence="3" key="3">
    <citation type="submission" date="2025-08" db="UniProtKB">
        <authorList>
            <consortium name="RefSeq"/>
        </authorList>
    </citation>
    <scope>IDENTIFICATION</scope>
    <source>
        <strain evidence="3">CBS 342.82</strain>
    </source>
</reference>
<evidence type="ECO:0000313" key="2">
    <source>
        <dbReference type="Proteomes" id="UP000504637"/>
    </source>
</evidence>
<proteinExistence type="predicted"/>
<sequence length="546" mass="60355">MYVCRNLPQDGRLAEGRRYFPNPATQTGCPPILGCKSIHCRHLTTTRLPLDYEPLEALSSGRLWLCCIPSILHFWCPLIFSISSSSLLFRLQNDPSAHIHRQVSQLSSTITSLIASLLCLTHRSAFETFDTPMHSKSFLTGLAGWVLVGIVAALPSGASLNETLSHAPTTKEESATFCEAVGHGDSPVPDWYWNRLSKSFKTRTDIFVGNRKLRFARFANDVCGLCPEFPMQPIHYQVGKVDKLASGRCKTFKLETEWNSFIFDYGSKISDCRLDVHAEPDCDGPVTHSYESNAEHHCQTIPHGGKSVHVECGKPHDRVEFLHWPVDEVMSCAATDLFEVDDVLDNDNVTQQPIPPTRVMLRNAQVADGAKHSASTILEADEHDDDNEDDDDFDLPDEDATDFLNLESTRRIKTVVHQQFDALPPNGTSFAYFQNRDCGSCGNSSETGTAMLLESGQCQTLPSNFTSFFFKIGDSIQVAHLQVFGQAACAGEATSESPSRVTCRALLTSTVALDEWDTSVCQLMEDDVIGRSVKAVFTTNSDAGMQ</sequence>
<dbReference type="Proteomes" id="UP000504637">
    <property type="component" value="Unplaced"/>
</dbReference>